<dbReference type="Proteomes" id="UP001232536">
    <property type="component" value="Unassembled WGS sequence"/>
</dbReference>
<organism evidence="6 7">
    <name type="scientific">Actinotalea lenta</name>
    <dbReference type="NCBI Taxonomy" id="3064654"/>
    <lineage>
        <taxon>Bacteria</taxon>
        <taxon>Bacillati</taxon>
        <taxon>Actinomycetota</taxon>
        <taxon>Actinomycetes</taxon>
        <taxon>Micrococcales</taxon>
        <taxon>Cellulomonadaceae</taxon>
        <taxon>Actinotalea</taxon>
    </lineage>
</organism>
<accession>A0ABT9D779</accession>
<dbReference type="InterPro" id="IPR027417">
    <property type="entry name" value="P-loop_NTPase"/>
</dbReference>
<feature type="domain" description="ABC transporter" evidence="5">
    <location>
        <begin position="2"/>
        <end position="229"/>
    </location>
</feature>
<evidence type="ECO:0000256" key="4">
    <source>
        <dbReference type="ARBA" id="ARBA00022840"/>
    </source>
</evidence>
<dbReference type="PROSITE" id="PS00211">
    <property type="entry name" value="ABC_TRANSPORTER_1"/>
    <property type="match status" value="1"/>
</dbReference>
<evidence type="ECO:0000313" key="7">
    <source>
        <dbReference type="Proteomes" id="UP001232536"/>
    </source>
</evidence>
<dbReference type="SUPFAM" id="SSF52540">
    <property type="entry name" value="P-loop containing nucleoside triphosphate hydrolases"/>
    <property type="match status" value="1"/>
</dbReference>
<dbReference type="PROSITE" id="PS50893">
    <property type="entry name" value="ABC_TRANSPORTER_2"/>
    <property type="match status" value="1"/>
</dbReference>
<gene>
    <name evidence="6" type="ORF">Q6348_01785</name>
</gene>
<keyword evidence="2" id="KW-0813">Transport</keyword>
<dbReference type="SMART" id="SM00382">
    <property type="entry name" value="AAA"/>
    <property type="match status" value="1"/>
</dbReference>
<dbReference type="InterPro" id="IPR003439">
    <property type="entry name" value="ABC_transporter-like_ATP-bd"/>
</dbReference>
<proteinExistence type="inferred from homology"/>
<name>A0ABT9D779_9CELL</name>
<reference evidence="6 7" key="1">
    <citation type="submission" date="2023-07" db="EMBL/GenBank/DDBJ databases">
        <title>Description of novel actinomycetes strains, isolated from tidal flat sediment.</title>
        <authorList>
            <person name="Lu C."/>
        </authorList>
    </citation>
    <scope>NUCLEOTIDE SEQUENCE [LARGE SCALE GENOMIC DNA]</scope>
    <source>
        <strain evidence="6 7">SYSU T00b441</strain>
    </source>
</reference>
<comment type="similarity">
    <text evidence="1">Belongs to the ABC transporter superfamily.</text>
</comment>
<sequence length="297" mass="32225">MLALEHVTRTYDERRALDDVSFTVRPGRMTGFVGANGAGKTTAMRIIMGVLAPTSGEVTFDGRPLTREVRRTFGYMPEERGLYPRMRVLDQLVHLGRVHGMSRAAASERAAGLLDQLGLAERSHDPLQTLSLGNQQRVQVAAAVLHEPRLLVLDEPFSGLDPLAIDAMGDLLRSHAAAGVPVLFSSHQLELVEQLCDDVVIISDGRVVSMGSADDVRARRSGRRYRIQVEGASPVADLVGGITGVTVVRGDADTVLVELDDSVDDQALLSTVQAQGVLREFAVVRPTLAEIFREVVR</sequence>
<evidence type="ECO:0000256" key="1">
    <source>
        <dbReference type="ARBA" id="ARBA00005417"/>
    </source>
</evidence>
<comment type="caution">
    <text evidence="6">The sequence shown here is derived from an EMBL/GenBank/DDBJ whole genome shotgun (WGS) entry which is preliminary data.</text>
</comment>
<dbReference type="InterPro" id="IPR017871">
    <property type="entry name" value="ABC_transporter-like_CS"/>
</dbReference>
<dbReference type="Pfam" id="PF13732">
    <property type="entry name" value="DrrA1-3_C"/>
    <property type="match status" value="1"/>
</dbReference>
<dbReference type="InterPro" id="IPR025302">
    <property type="entry name" value="DrrA1/2-like_C"/>
</dbReference>
<evidence type="ECO:0000256" key="2">
    <source>
        <dbReference type="ARBA" id="ARBA00022448"/>
    </source>
</evidence>
<dbReference type="InterPro" id="IPR003593">
    <property type="entry name" value="AAA+_ATPase"/>
</dbReference>
<dbReference type="Pfam" id="PF00005">
    <property type="entry name" value="ABC_tran"/>
    <property type="match status" value="1"/>
</dbReference>
<keyword evidence="7" id="KW-1185">Reference proteome</keyword>
<evidence type="ECO:0000259" key="5">
    <source>
        <dbReference type="PROSITE" id="PS50893"/>
    </source>
</evidence>
<dbReference type="PANTHER" id="PTHR43335">
    <property type="entry name" value="ABC TRANSPORTER, ATP-BINDING PROTEIN"/>
    <property type="match status" value="1"/>
</dbReference>
<dbReference type="EMBL" id="JAUQYP010000001">
    <property type="protein sequence ID" value="MDO8105923.1"/>
    <property type="molecule type" value="Genomic_DNA"/>
</dbReference>
<dbReference type="PANTHER" id="PTHR43335:SF4">
    <property type="entry name" value="ABC TRANSPORTER, ATP-BINDING PROTEIN"/>
    <property type="match status" value="1"/>
</dbReference>
<dbReference type="GO" id="GO:0005524">
    <property type="term" value="F:ATP binding"/>
    <property type="evidence" value="ECO:0007669"/>
    <property type="project" value="UniProtKB-KW"/>
</dbReference>
<protein>
    <submittedName>
        <fullName evidence="6">ATP-binding cassette domain-containing protein</fullName>
    </submittedName>
</protein>
<keyword evidence="3" id="KW-0547">Nucleotide-binding</keyword>
<evidence type="ECO:0000313" key="6">
    <source>
        <dbReference type="EMBL" id="MDO8105923.1"/>
    </source>
</evidence>
<dbReference type="Gene3D" id="3.40.50.300">
    <property type="entry name" value="P-loop containing nucleotide triphosphate hydrolases"/>
    <property type="match status" value="1"/>
</dbReference>
<keyword evidence="4 6" id="KW-0067">ATP-binding</keyword>
<evidence type="ECO:0000256" key="3">
    <source>
        <dbReference type="ARBA" id="ARBA00022741"/>
    </source>
</evidence>